<protein>
    <submittedName>
        <fullName evidence="2">Uncharacterized protein</fullName>
    </submittedName>
</protein>
<feature type="region of interest" description="Disordered" evidence="1">
    <location>
        <begin position="17"/>
        <end position="83"/>
    </location>
</feature>
<evidence type="ECO:0000256" key="1">
    <source>
        <dbReference type="SAM" id="MobiDB-lite"/>
    </source>
</evidence>
<dbReference type="EMBL" id="CAMPGE010005931">
    <property type="protein sequence ID" value="CAI2364774.1"/>
    <property type="molecule type" value="Genomic_DNA"/>
</dbReference>
<evidence type="ECO:0000313" key="3">
    <source>
        <dbReference type="Proteomes" id="UP001295684"/>
    </source>
</evidence>
<evidence type="ECO:0000313" key="2">
    <source>
        <dbReference type="EMBL" id="CAI2364774.1"/>
    </source>
</evidence>
<gene>
    <name evidence="2" type="ORF">ECRASSUSDP1_LOCUS6120</name>
</gene>
<organism evidence="2 3">
    <name type="scientific">Euplotes crassus</name>
    <dbReference type="NCBI Taxonomy" id="5936"/>
    <lineage>
        <taxon>Eukaryota</taxon>
        <taxon>Sar</taxon>
        <taxon>Alveolata</taxon>
        <taxon>Ciliophora</taxon>
        <taxon>Intramacronucleata</taxon>
        <taxon>Spirotrichea</taxon>
        <taxon>Hypotrichia</taxon>
        <taxon>Euplotida</taxon>
        <taxon>Euplotidae</taxon>
        <taxon>Moneuplotes</taxon>
    </lineage>
</organism>
<dbReference type="AlphaFoldDB" id="A0AAD1UG72"/>
<name>A0AAD1UG72_EUPCR</name>
<sequence length="106" mass="12671">MKKRLKADLTEIKKVKSKSKEKWKKFNQEHGLEEQDDSIVEKKLPKRSDRPDQKFSRKRDKIWQSDNFYKPNPKKSYKGMKMSKTKTCLNLTTSNMPMHSPLLSKR</sequence>
<proteinExistence type="predicted"/>
<feature type="compositionally biased region" description="Basic and acidic residues" evidence="1">
    <location>
        <begin position="17"/>
        <end position="55"/>
    </location>
</feature>
<feature type="compositionally biased region" description="Basic residues" evidence="1">
    <location>
        <begin position="72"/>
        <end position="83"/>
    </location>
</feature>
<keyword evidence="3" id="KW-1185">Reference proteome</keyword>
<comment type="caution">
    <text evidence="2">The sequence shown here is derived from an EMBL/GenBank/DDBJ whole genome shotgun (WGS) entry which is preliminary data.</text>
</comment>
<dbReference type="Proteomes" id="UP001295684">
    <property type="component" value="Unassembled WGS sequence"/>
</dbReference>
<accession>A0AAD1UG72</accession>
<reference evidence="2" key="1">
    <citation type="submission" date="2023-07" db="EMBL/GenBank/DDBJ databases">
        <authorList>
            <consortium name="AG Swart"/>
            <person name="Singh M."/>
            <person name="Singh A."/>
            <person name="Seah K."/>
            <person name="Emmerich C."/>
        </authorList>
    </citation>
    <scope>NUCLEOTIDE SEQUENCE</scope>
    <source>
        <strain evidence="2">DP1</strain>
    </source>
</reference>